<accession>A0A5D4NWR2</accession>
<reference evidence="2 3" key="1">
    <citation type="submission" date="2019-08" db="EMBL/GenBank/DDBJ databases">
        <title>Bacillus genomes from the desert of Cuatro Cienegas, Coahuila.</title>
        <authorList>
            <person name="Olmedo-Alvarez G."/>
        </authorList>
    </citation>
    <scope>NUCLEOTIDE SEQUENCE [LARGE SCALE GENOMIC DNA]</scope>
    <source>
        <strain evidence="2 3">CH34_1T</strain>
    </source>
</reference>
<dbReference type="OrthoDB" id="2880786at2"/>
<gene>
    <name evidence="2" type="ORF">FZC78_04610</name>
</gene>
<feature type="transmembrane region" description="Helical" evidence="1">
    <location>
        <begin position="38"/>
        <end position="58"/>
    </location>
</feature>
<organism evidence="2 3">
    <name type="scientific">Rossellomorea vietnamensis</name>
    <dbReference type="NCBI Taxonomy" id="218284"/>
    <lineage>
        <taxon>Bacteria</taxon>
        <taxon>Bacillati</taxon>
        <taxon>Bacillota</taxon>
        <taxon>Bacilli</taxon>
        <taxon>Bacillales</taxon>
        <taxon>Bacillaceae</taxon>
        <taxon>Rossellomorea</taxon>
    </lineage>
</organism>
<evidence type="ECO:0000313" key="3">
    <source>
        <dbReference type="Proteomes" id="UP000322267"/>
    </source>
</evidence>
<dbReference type="AlphaFoldDB" id="A0A5D4NWR2"/>
<evidence type="ECO:0000313" key="2">
    <source>
        <dbReference type="EMBL" id="TYS18793.1"/>
    </source>
</evidence>
<proteinExistence type="predicted"/>
<dbReference type="Proteomes" id="UP000322267">
    <property type="component" value="Unassembled WGS sequence"/>
</dbReference>
<sequence>MMNITLFYKKISLHYFKSAVVILALAVLLSVLIRGLHILFYLTLILLGISCVFMYLIYEREVKRSRAAIKSSADRNGACLVVTKKDKTYHFFGFDGVMKGCCSSKNGSWKLDISDLQAIVKKGKGSVELECQGDYRRFVKTHGNWNDADGNEISLLNQGEGWSLTVNEKKVCSITQGRMPAEIQQLFDPSSLILRFERVDDEQRIWGILFAVLYMDNYYLI</sequence>
<comment type="caution">
    <text evidence="2">The sequence shown here is derived from an EMBL/GenBank/DDBJ whole genome shotgun (WGS) entry which is preliminary data.</text>
</comment>
<keyword evidence="1" id="KW-0472">Membrane</keyword>
<keyword evidence="1" id="KW-1133">Transmembrane helix</keyword>
<evidence type="ECO:0000256" key="1">
    <source>
        <dbReference type="SAM" id="Phobius"/>
    </source>
</evidence>
<dbReference type="EMBL" id="VTEI01000002">
    <property type="protein sequence ID" value="TYS18793.1"/>
    <property type="molecule type" value="Genomic_DNA"/>
</dbReference>
<feature type="transmembrane region" description="Helical" evidence="1">
    <location>
        <begin position="12"/>
        <end position="32"/>
    </location>
</feature>
<name>A0A5D4NWR2_9BACI</name>
<keyword evidence="1" id="KW-0812">Transmembrane</keyword>
<protein>
    <submittedName>
        <fullName evidence="2">Uncharacterized protein</fullName>
    </submittedName>
</protein>
<dbReference type="RefSeq" id="WP_148938470.1">
    <property type="nucleotide sequence ID" value="NZ_VTEI01000002.1"/>
</dbReference>